<dbReference type="Proteomes" id="UP000292884">
    <property type="component" value="Unassembled WGS sequence"/>
</dbReference>
<evidence type="ECO:0000313" key="2">
    <source>
        <dbReference type="Proteomes" id="UP000292884"/>
    </source>
</evidence>
<sequence length="249" mass="27950">MKTSYKILIAFVSIILTSLIVSNISLKAKYKNGDFDILKASTDDIFEMNNLEKVPLKNFKHLVINGSLITKNRREVIFNPNLQINSYGNLPNILGIAANLKSLLKQHVSNDTLYISFEKNNINEKNFRRLNYSIMILQTNNLQSLSTKNLNCYAEISQNSKPFAVIAEKSGITLTNIITDSLTLKVRANSFVNLGSHDIKYKIKSLSYYLAKGSSISVSNKELLGKVNCLNPSKNISENYNLSFSIVSK</sequence>
<organism evidence="1 2">
    <name type="scientific">Pedobacter frigiditerrae</name>
    <dbReference type="NCBI Taxonomy" id="2530452"/>
    <lineage>
        <taxon>Bacteria</taxon>
        <taxon>Pseudomonadati</taxon>
        <taxon>Bacteroidota</taxon>
        <taxon>Sphingobacteriia</taxon>
        <taxon>Sphingobacteriales</taxon>
        <taxon>Sphingobacteriaceae</taxon>
        <taxon>Pedobacter</taxon>
    </lineage>
</organism>
<accession>A0A4R0ML64</accession>
<keyword evidence="2" id="KW-1185">Reference proteome</keyword>
<dbReference type="RefSeq" id="WP_131555540.1">
    <property type="nucleotide sequence ID" value="NZ_SJSK01000008.1"/>
</dbReference>
<name>A0A4R0ML64_9SPHI</name>
<dbReference type="EMBL" id="SJSK01000008">
    <property type="protein sequence ID" value="TCC86922.1"/>
    <property type="molecule type" value="Genomic_DNA"/>
</dbReference>
<comment type="caution">
    <text evidence="1">The sequence shown here is derived from an EMBL/GenBank/DDBJ whole genome shotgun (WGS) entry which is preliminary data.</text>
</comment>
<dbReference type="Gene3D" id="2.160.20.120">
    <property type="match status" value="1"/>
</dbReference>
<dbReference type="OrthoDB" id="798671at2"/>
<evidence type="ECO:0000313" key="1">
    <source>
        <dbReference type="EMBL" id="TCC86922.1"/>
    </source>
</evidence>
<gene>
    <name evidence="1" type="ORF">EZ428_22210</name>
</gene>
<reference evidence="1 2" key="1">
    <citation type="submission" date="2019-02" db="EMBL/GenBank/DDBJ databases">
        <title>Pedobacter sp. RP-1-13 sp. nov., isolated from Arctic soil.</title>
        <authorList>
            <person name="Dahal R.H."/>
        </authorList>
    </citation>
    <scope>NUCLEOTIDE SEQUENCE [LARGE SCALE GENOMIC DNA]</scope>
    <source>
        <strain evidence="1 2">RP-1-13</strain>
    </source>
</reference>
<proteinExistence type="predicted"/>
<dbReference type="AlphaFoldDB" id="A0A4R0ML64"/>
<protein>
    <submittedName>
        <fullName evidence="1">Uncharacterized protein</fullName>
    </submittedName>
</protein>